<dbReference type="GO" id="GO:0004479">
    <property type="term" value="F:methionyl-tRNA formyltransferase activity"/>
    <property type="evidence" value="ECO:0007669"/>
    <property type="project" value="UniProtKB-UniRule"/>
</dbReference>
<name>D0WE85_SLAES</name>
<dbReference type="SUPFAM" id="SSF50486">
    <property type="entry name" value="FMT C-terminal domain-like"/>
    <property type="match status" value="1"/>
</dbReference>
<evidence type="ECO:0000256" key="1">
    <source>
        <dbReference type="ARBA" id="ARBA00010699"/>
    </source>
</evidence>
<keyword evidence="3 5" id="KW-0808">Transferase</keyword>
<dbReference type="HOGENOM" id="CLU_033347_1_2_11"/>
<dbReference type="EMBL" id="ACUX02000004">
    <property type="protein sequence ID" value="EEZ62023.1"/>
    <property type="molecule type" value="Genomic_DNA"/>
</dbReference>
<dbReference type="AlphaFoldDB" id="D0WE85"/>
<evidence type="ECO:0000256" key="5">
    <source>
        <dbReference type="HAMAP-Rule" id="MF_00182"/>
    </source>
</evidence>
<dbReference type="GO" id="GO:0005829">
    <property type="term" value="C:cytosol"/>
    <property type="evidence" value="ECO:0007669"/>
    <property type="project" value="TreeGrafter"/>
</dbReference>
<organism evidence="8 9">
    <name type="scientific">Slackia exigua (strain ATCC 700122 / DSM 15923 / CIP 105133 / JCM 11022 / KCTC 5966 / S-7)</name>
    <dbReference type="NCBI Taxonomy" id="649764"/>
    <lineage>
        <taxon>Bacteria</taxon>
        <taxon>Bacillati</taxon>
        <taxon>Actinomycetota</taxon>
        <taxon>Coriobacteriia</taxon>
        <taxon>Eggerthellales</taxon>
        <taxon>Eggerthellaceae</taxon>
        <taxon>Slackia</taxon>
    </lineage>
</organism>
<dbReference type="InterPro" id="IPR011034">
    <property type="entry name" value="Formyl_transferase-like_C_sf"/>
</dbReference>
<dbReference type="GeneID" id="85006788"/>
<dbReference type="InterPro" id="IPR005793">
    <property type="entry name" value="Formyl_trans_C"/>
</dbReference>
<dbReference type="Pfam" id="PF02911">
    <property type="entry name" value="Formyl_trans_C"/>
    <property type="match status" value="1"/>
</dbReference>
<dbReference type="OrthoDB" id="9802815at2"/>
<dbReference type="InterPro" id="IPR002376">
    <property type="entry name" value="Formyl_transf_N"/>
</dbReference>
<comment type="similarity">
    <text evidence="1 5">Belongs to the Fmt family.</text>
</comment>
<feature type="domain" description="Formyl transferase N-terminal" evidence="6">
    <location>
        <begin position="1"/>
        <end position="155"/>
    </location>
</feature>
<dbReference type="NCBIfam" id="TIGR00460">
    <property type="entry name" value="fmt"/>
    <property type="match status" value="1"/>
</dbReference>
<dbReference type="RefSeq" id="WP_006361358.1">
    <property type="nucleotide sequence ID" value="NZ_GG700630.1"/>
</dbReference>
<keyword evidence="9" id="KW-1185">Reference proteome</keyword>
<gene>
    <name evidence="5 8" type="primary">fmt</name>
    <name evidence="8" type="ORF">HMPREF0762_00110</name>
</gene>
<keyword evidence="4 5" id="KW-0648">Protein biosynthesis</keyword>
<dbReference type="PANTHER" id="PTHR11138:SF5">
    <property type="entry name" value="METHIONYL-TRNA FORMYLTRANSFERASE, MITOCHONDRIAL"/>
    <property type="match status" value="1"/>
</dbReference>
<evidence type="ECO:0000313" key="9">
    <source>
        <dbReference type="Proteomes" id="UP000006001"/>
    </source>
</evidence>
<dbReference type="SUPFAM" id="SSF53328">
    <property type="entry name" value="Formyltransferase"/>
    <property type="match status" value="1"/>
</dbReference>
<evidence type="ECO:0000256" key="4">
    <source>
        <dbReference type="ARBA" id="ARBA00022917"/>
    </source>
</evidence>
<dbReference type="CDD" id="cd08646">
    <property type="entry name" value="FMT_core_Met-tRNA-FMT_N"/>
    <property type="match status" value="1"/>
</dbReference>
<feature type="binding site" evidence="5">
    <location>
        <begin position="108"/>
        <end position="111"/>
    </location>
    <ligand>
        <name>(6S)-5,6,7,8-tetrahydrofolate</name>
        <dbReference type="ChEBI" id="CHEBI:57453"/>
    </ligand>
</feature>
<evidence type="ECO:0000256" key="3">
    <source>
        <dbReference type="ARBA" id="ARBA00022679"/>
    </source>
</evidence>
<comment type="caution">
    <text evidence="8">The sequence shown here is derived from an EMBL/GenBank/DDBJ whole genome shotgun (WGS) entry which is preliminary data.</text>
</comment>
<dbReference type="STRING" id="649764.HMPREF0762_00110"/>
<dbReference type="EC" id="2.1.2.9" evidence="2 5"/>
<dbReference type="HAMAP" id="MF_00182">
    <property type="entry name" value="Formyl_trans"/>
    <property type="match status" value="1"/>
</dbReference>
<evidence type="ECO:0000259" key="6">
    <source>
        <dbReference type="Pfam" id="PF00551"/>
    </source>
</evidence>
<comment type="catalytic activity">
    <reaction evidence="5">
        <text>L-methionyl-tRNA(fMet) + (6R)-10-formyltetrahydrofolate = N-formyl-L-methionyl-tRNA(fMet) + (6S)-5,6,7,8-tetrahydrofolate + H(+)</text>
        <dbReference type="Rhea" id="RHEA:24380"/>
        <dbReference type="Rhea" id="RHEA-COMP:9952"/>
        <dbReference type="Rhea" id="RHEA-COMP:9953"/>
        <dbReference type="ChEBI" id="CHEBI:15378"/>
        <dbReference type="ChEBI" id="CHEBI:57453"/>
        <dbReference type="ChEBI" id="CHEBI:78530"/>
        <dbReference type="ChEBI" id="CHEBI:78844"/>
        <dbReference type="ChEBI" id="CHEBI:195366"/>
        <dbReference type="EC" id="2.1.2.9"/>
    </reaction>
</comment>
<dbReference type="InterPro" id="IPR036477">
    <property type="entry name" value="Formyl_transf_N_sf"/>
</dbReference>
<feature type="domain" description="Formyl transferase C-terminal" evidence="7">
    <location>
        <begin position="219"/>
        <end position="298"/>
    </location>
</feature>
<proteinExistence type="inferred from homology"/>
<evidence type="ECO:0000313" key="8">
    <source>
        <dbReference type="EMBL" id="EEZ62023.1"/>
    </source>
</evidence>
<dbReference type="Pfam" id="PF00551">
    <property type="entry name" value="Formyl_trans_N"/>
    <property type="match status" value="1"/>
</dbReference>
<protein>
    <recommendedName>
        <fullName evidence="2 5">Methionyl-tRNA formyltransferase</fullName>
        <ecNumber evidence="2 5">2.1.2.9</ecNumber>
    </recommendedName>
</protein>
<dbReference type="InterPro" id="IPR041711">
    <property type="entry name" value="Met-tRNA-FMT_N"/>
</dbReference>
<dbReference type="eggNOG" id="COG0223">
    <property type="taxonomic scope" value="Bacteria"/>
</dbReference>
<accession>D0WE85</accession>
<dbReference type="InterPro" id="IPR005794">
    <property type="entry name" value="Fmt"/>
</dbReference>
<evidence type="ECO:0000256" key="2">
    <source>
        <dbReference type="ARBA" id="ARBA00012261"/>
    </source>
</evidence>
<reference evidence="8" key="1">
    <citation type="submission" date="2009-10" db="EMBL/GenBank/DDBJ databases">
        <authorList>
            <person name="Weinstock G."/>
            <person name="Sodergren E."/>
            <person name="Clifton S."/>
            <person name="Fulton L."/>
            <person name="Fulton B."/>
            <person name="Courtney L."/>
            <person name="Fronick C."/>
            <person name="Harrison M."/>
            <person name="Strong C."/>
            <person name="Farmer C."/>
            <person name="Delahaunty K."/>
            <person name="Markovic C."/>
            <person name="Hall O."/>
            <person name="Minx P."/>
            <person name="Tomlinson C."/>
            <person name="Mitreva M."/>
            <person name="Nelson J."/>
            <person name="Hou S."/>
            <person name="Wollam A."/>
            <person name="Pepin K.H."/>
            <person name="Johnson M."/>
            <person name="Bhonagiri V."/>
            <person name="Nash W.E."/>
            <person name="Warren W."/>
            <person name="Chinwalla A."/>
            <person name="Mardis E.R."/>
            <person name="Wilson R.K."/>
        </authorList>
    </citation>
    <scope>NUCLEOTIDE SEQUENCE [LARGE SCALE GENOMIC DNA]</scope>
    <source>
        <strain evidence="8">ATCC 700122</strain>
    </source>
</reference>
<dbReference type="Gene3D" id="3.40.50.12230">
    <property type="match status" value="1"/>
</dbReference>
<dbReference type="Proteomes" id="UP000006001">
    <property type="component" value="Unassembled WGS sequence"/>
</dbReference>
<dbReference type="PANTHER" id="PTHR11138">
    <property type="entry name" value="METHIONYL-TRNA FORMYLTRANSFERASE"/>
    <property type="match status" value="1"/>
</dbReference>
<evidence type="ECO:0000259" key="7">
    <source>
        <dbReference type="Pfam" id="PF02911"/>
    </source>
</evidence>
<comment type="function">
    <text evidence="5">Attaches a formyl group to the free amino group of methionyl-tRNA(fMet). The formyl group appears to play a dual role in the initiator identity of N-formylmethionyl-tRNA by promoting its recognition by IF2 and preventing the misappropriation of this tRNA by the elongation apparatus.</text>
</comment>
<sequence length="311" mass="32883">MRIAFMGTPEFAARILIEIKEQHDIVCVHTRPDAVRGRGSKLVSSPVKRVALESGIPVREPRTLRDAGELAFLRSLAPDVVCVAAYGKILPQVVLDVPRFGCLNVHASLLPKYRGAAPIERAILAGDEQVGVCIMRMEAGLDTGPFCISRSVAVAGRGCEHLTGELADIGSCALLSALAELETGAVRWIDQDDACASYAPKIERGELDLDPAEPVAVNLRRVQASSTAHTSRCRIGAKGITVVSAGAAPEGARAPAQGMATFSSKKLLLGCADGAVELHEVRPDGKATMSAKAFAAGVQGLKNSDIDWEKR</sequence>